<dbReference type="GO" id="GO:0032259">
    <property type="term" value="P:methylation"/>
    <property type="evidence" value="ECO:0007669"/>
    <property type="project" value="UniProtKB-KW"/>
</dbReference>
<evidence type="ECO:0000256" key="3">
    <source>
        <dbReference type="SAM" id="MobiDB-lite"/>
    </source>
</evidence>
<dbReference type="InterPro" id="IPR001525">
    <property type="entry name" value="C5_MeTfrase"/>
</dbReference>
<organism evidence="4">
    <name type="scientific">marine sediment metagenome</name>
    <dbReference type="NCBI Taxonomy" id="412755"/>
    <lineage>
        <taxon>unclassified sequences</taxon>
        <taxon>metagenomes</taxon>
        <taxon>ecological metagenomes</taxon>
    </lineage>
</organism>
<dbReference type="AlphaFoldDB" id="A0A0F8ZQ73"/>
<name>A0A0F8ZQ73_9ZZZZ</name>
<dbReference type="EMBL" id="LAZR01062187">
    <property type="protein sequence ID" value="KKK62046.1"/>
    <property type="molecule type" value="Genomic_DNA"/>
</dbReference>
<keyword evidence="1" id="KW-0489">Methyltransferase</keyword>
<comment type="caution">
    <text evidence="4">The sequence shown here is derived from an EMBL/GenBank/DDBJ whole genome shotgun (WGS) entry which is preliminary data.</text>
</comment>
<proteinExistence type="predicted"/>
<evidence type="ECO:0000313" key="4">
    <source>
        <dbReference type="EMBL" id="KKK62046.1"/>
    </source>
</evidence>
<dbReference type="Pfam" id="PF00145">
    <property type="entry name" value="DNA_methylase"/>
    <property type="match status" value="1"/>
</dbReference>
<protein>
    <submittedName>
        <fullName evidence="4">Uncharacterized protein</fullName>
    </submittedName>
</protein>
<dbReference type="Gene3D" id="3.90.120.30">
    <property type="match status" value="1"/>
</dbReference>
<reference evidence="4" key="1">
    <citation type="journal article" date="2015" name="Nature">
        <title>Complex archaea that bridge the gap between prokaryotes and eukaryotes.</title>
        <authorList>
            <person name="Spang A."/>
            <person name="Saw J.H."/>
            <person name="Jorgensen S.L."/>
            <person name="Zaremba-Niedzwiedzka K."/>
            <person name="Martijn J."/>
            <person name="Lind A.E."/>
            <person name="van Eijk R."/>
            <person name="Schleper C."/>
            <person name="Guy L."/>
            <person name="Ettema T.J."/>
        </authorList>
    </citation>
    <scope>NUCLEOTIDE SEQUENCE</scope>
</reference>
<keyword evidence="2" id="KW-0808">Transferase</keyword>
<dbReference type="GO" id="GO:0008168">
    <property type="term" value="F:methyltransferase activity"/>
    <property type="evidence" value="ECO:0007669"/>
    <property type="project" value="UniProtKB-KW"/>
</dbReference>
<sequence length="130" mass="14023">MAWRGEYLTADTSESPSGAVGSTLSDILETSVPRRFYLSPRAAAGILRRAERRGRELPTALREALEALATGTGTPGTRPMSAASREQRRGEGGTETTPKEPQGAISSVRRLTPTECERLQAFPDGWTCLC</sequence>
<gene>
    <name evidence="4" type="ORF">LCGC14_3008250</name>
</gene>
<feature type="region of interest" description="Disordered" evidence="3">
    <location>
        <begin position="66"/>
        <end position="110"/>
    </location>
</feature>
<feature type="region of interest" description="Disordered" evidence="3">
    <location>
        <begin position="1"/>
        <end position="26"/>
    </location>
</feature>
<evidence type="ECO:0000256" key="2">
    <source>
        <dbReference type="ARBA" id="ARBA00022679"/>
    </source>
</evidence>
<feature type="compositionally biased region" description="Polar residues" evidence="3">
    <location>
        <begin position="10"/>
        <end position="25"/>
    </location>
</feature>
<accession>A0A0F8ZQ73</accession>
<evidence type="ECO:0000256" key="1">
    <source>
        <dbReference type="ARBA" id="ARBA00022603"/>
    </source>
</evidence>